<evidence type="ECO:0000313" key="18">
    <source>
        <dbReference type="EMBL" id="RXK04875.1"/>
    </source>
</evidence>
<feature type="chain" id="PRO_5044607855" description="ATP synthase subunit c" evidence="15">
    <location>
        <begin position="18"/>
        <end position="102"/>
    </location>
</feature>
<evidence type="ECO:0000313" key="20">
    <source>
        <dbReference type="Proteomes" id="UP000290172"/>
    </source>
</evidence>
<feature type="signal peptide" evidence="15">
    <location>
        <begin position="1"/>
        <end position="17"/>
    </location>
</feature>
<feature type="domain" description="V-ATPase proteolipid subunit C-like" evidence="16">
    <location>
        <begin position="33"/>
        <end position="94"/>
    </location>
</feature>
<dbReference type="InterPro" id="IPR002379">
    <property type="entry name" value="ATPase_proteolipid_c-like_dom"/>
</dbReference>
<gene>
    <name evidence="14 17" type="primary">atpE</name>
    <name evidence="18" type="ORF">CRV07_09810</name>
    <name evidence="17" type="ORF">CRV08_09960</name>
</gene>
<dbReference type="InterPro" id="IPR005953">
    <property type="entry name" value="ATP_synth_csu_bac/chlpt"/>
</dbReference>
<dbReference type="PROSITE" id="PS00605">
    <property type="entry name" value="ATPASE_C"/>
    <property type="match status" value="1"/>
</dbReference>
<evidence type="ECO:0000256" key="3">
    <source>
        <dbReference type="ARBA" id="ARBA00022448"/>
    </source>
</evidence>
<keyword evidence="6 14" id="KW-0812">Transmembrane</keyword>
<dbReference type="GO" id="GO:0046933">
    <property type="term" value="F:proton-transporting ATP synthase activity, rotational mechanism"/>
    <property type="evidence" value="ECO:0007669"/>
    <property type="project" value="UniProtKB-UniRule"/>
</dbReference>
<protein>
    <recommendedName>
        <fullName evidence="14">ATP synthase subunit c</fullName>
    </recommendedName>
    <alternativeName>
        <fullName evidence="14">ATP synthase F(0) sector subunit c</fullName>
    </alternativeName>
    <alternativeName>
        <fullName evidence="14">F-type ATPase subunit c</fullName>
        <shortName evidence="14">F-ATPase subunit c</shortName>
    </alternativeName>
    <alternativeName>
        <fullName evidence="14">Lipid-binding protein</fullName>
    </alternativeName>
</protein>
<organism evidence="17 20">
    <name type="scientific">Halarcobacter ebronensis</name>
    <dbReference type="NCBI Taxonomy" id="1462615"/>
    <lineage>
        <taxon>Bacteria</taxon>
        <taxon>Pseudomonadati</taxon>
        <taxon>Campylobacterota</taxon>
        <taxon>Epsilonproteobacteria</taxon>
        <taxon>Campylobacterales</taxon>
        <taxon>Arcobacteraceae</taxon>
        <taxon>Halarcobacter</taxon>
    </lineage>
</organism>
<evidence type="ECO:0000256" key="2">
    <source>
        <dbReference type="ARBA" id="ARBA00006704"/>
    </source>
</evidence>
<keyword evidence="7 14" id="KW-0375">Hydrogen ion transport</keyword>
<feature type="transmembrane region" description="Helical" evidence="14">
    <location>
        <begin position="75"/>
        <end position="98"/>
    </location>
</feature>
<dbReference type="FunFam" id="1.20.20.10:FF:000002">
    <property type="entry name" value="ATP synthase subunit c"/>
    <property type="match status" value="1"/>
</dbReference>
<keyword evidence="9 14" id="KW-0406">Ion transport</keyword>
<dbReference type="InterPro" id="IPR020537">
    <property type="entry name" value="ATP_synth_F0_csu_DDCD_BS"/>
</dbReference>
<keyword evidence="19" id="KW-1185">Reference proteome</keyword>
<dbReference type="GO" id="GO:0033177">
    <property type="term" value="C:proton-transporting two-sector ATPase complex, proton-transporting domain"/>
    <property type="evidence" value="ECO:0007669"/>
    <property type="project" value="InterPro"/>
</dbReference>
<keyword evidence="5 14" id="KW-0138">CF(0)</keyword>
<evidence type="ECO:0000256" key="12">
    <source>
        <dbReference type="ARBA" id="ARBA00023310"/>
    </source>
</evidence>
<keyword evidence="11 14" id="KW-0472">Membrane</keyword>
<dbReference type="NCBIfam" id="NF006295">
    <property type="entry name" value="PRK08482.1"/>
    <property type="match status" value="1"/>
</dbReference>
<dbReference type="EMBL" id="PDKK01000008">
    <property type="protein sequence ID" value="RXK04875.1"/>
    <property type="molecule type" value="Genomic_DNA"/>
</dbReference>
<evidence type="ECO:0000256" key="6">
    <source>
        <dbReference type="ARBA" id="ARBA00022692"/>
    </source>
</evidence>
<dbReference type="EMBL" id="PDKJ01000008">
    <property type="protein sequence ID" value="RXJ67685.1"/>
    <property type="molecule type" value="Genomic_DNA"/>
</dbReference>
<evidence type="ECO:0000256" key="5">
    <source>
        <dbReference type="ARBA" id="ARBA00022547"/>
    </source>
</evidence>
<proteinExistence type="inferred from homology"/>
<dbReference type="InterPro" id="IPR038662">
    <property type="entry name" value="ATP_synth_F0_csu_sf"/>
</dbReference>
<evidence type="ECO:0000259" key="16">
    <source>
        <dbReference type="Pfam" id="PF00137"/>
    </source>
</evidence>
<evidence type="ECO:0000313" key="19">
    <source>
        <dbReference type="Proteomes" id="UP000289758"/>
    </source>
</evidence>
<dbReference type="Proteomes" id="UP000290172">
    <property type="component" value="Unassembled WGS sequence"/>
</dbReference>
<keyword evidence="10 14" id="KW-0446">Lipid-binding</keyword>
<dbReference type="NCBIfam" id="TIGR01260">
    <property type="entry name" value="ATP_synt_c"/>
    <property type="match status" value="1"/>
</dbReference>
<dbReference type="InterPro" id="IPR035921">
    <property type="entry name" value="F/V-ATP_Csub_sf"/>
</dbReference>
<evidence type="ECO:0000256" key="10">
    <source>
        <dbReference type="ARBA" id="ARBA00023121"/>
    </source>
</evidence>
<keyword evidence="3 14" id="KW-0813">Transport</keyword>
<accession>A0A4Q0YCG6</accession>
<keyword evidence="15" id="KW-0732">Signal</keyword>
<dbReference type="AlphaFoldDB" id="A0A4Q0YCG6"/>
<keyword evidence="12 14" id="KW-0066">ATP synthesis</keyword>
<dbReference type="Proteomes" id="UP000289758">
    <property type="component" value="Unassembled WGS sequence"/>
</dbReference>
<name>A0A4Q0YCG6_9BACT</name>
<feature type="site" description="Reversibly protonated during proton transport" evidence="14">
    <location>
        <position position="82"/>
    </location>
</feature>
<dbReference type="PRINTS" id="PR00124">
    <property type="entry name" value="ATPASEC"/>
</dbReference>
<comment type="function">
    <text evidence="14">Key component of the F(0) channel; it plays a direct role in translocation across the membrane. A homomeric c-ring of between 10-14 subunits forms the central stalk rotor element with the F(1) delta and epsilon subunits.</text>
</comment>
<evidence type="ECO:0000256" key="13">
    <source>
        <dbReference type="ARBA" id="ARBA00025198"/>
    </source>
</evidence>
<evidence type="ECO:0000256" key="15">
    <source>
        <dbReference type="SAM" id="SignalP"/>
    </source>
</evidence>
<evidence type="ECO:0000313" key="17">
    <source>
        <dbReference type="EMBL" id="RXJ67685.1"/>
    </source>
</evidence>
<sequence>MKKIVLLMLAFAGFAFAAEAEAGEMLKAYSVVAAGIGLGLAALGGAIGMGNTAAATIAGTARNPGLGGKLMTTMFIALAMIEAQVIYALVIAMIALYANPFM</sequence>
<evidence type="ECO:0000256" key="7">
    <source>
        <dbReference type="ARBA" id="ARBA00022781"/>
    </source>
</evidence>
<reference evidence="19 20" key="1">
    <citation type="submission" date="2017-10" db="EMBL/GenBank/DDBJ databases">
        <title>Genomics of the genus Arcobacter.</title>
        <authorList>
            <person name="Perez-Cataluna A."/>
            <person name="Figueras M.J."/>
        </authorList>
    </citation>
    <scope>NUCLEOTIDE SEQUENCE [LARGE SCALE GENOMIC DNA]</scope>
    <source>
        <strain evidence="18 19">CECT 8441</strain>
        <strain evidence="17 20">CECT 8993</strain>
    </source>
</reference>
<comment type="similarity">
    <text evidence="2 14">Belongs to the ATPase C chain family.</text>
</comment>
<keyword evidence="8 14" id="KW-1133">Transmembrane helix</keyword>
<dbReference type="HAMAP" id="MF_01396">
    <property type="entry name" value="ATP_synth_c_bact"/>
    <property type="match status" value="1"/>
</dbReference>
<comment type="subcellular location">
    <subcellularLocation>
        <location evidence="1 14">Cell membrane</location>
        <topology evidence="1 14">Multi-pass membrane protein</topology>
    </subcellularLocation>
</comment>
<evidence type="ECO:0000256" key="4">
    <source>
        <dbReference type="ARBA" id="ARBA00022475"/>
    </source>
</evidence>
<comment type="function">
    <text evidence="13 14">F(1)F(0) ATP synthase produces ATP from ADP in the presence of a proton or sodium gradient. F-type ATPases consist of two structural domains, F(1) containing the extramembraneous catalytic core and F(0) containing the membrane proton channel, linked together by a central stalk and a peripheral stalk. During catalysis, ATP synthesis in the catalytic domain of F(1) is coupled via a rotary mechanism of the central stalk subunits to proton translocation.</text>
</comment>
<dbReference type="RefSeq" id="WP_128981649.1">
    <property type="nucleotide sequence ID" value="NZ_CP053836.1"/>
</dbReference>
<evidence type="ECO:0000256" key="11">
    <source>
        <dbReference type="ARBA" id="ARBA00023136"/>
    </source>
</evidence>
<dbReference type="GO" id="GO:0005886">
    <property type="term" value="C:plasma membrane"/>
    <property type="evidence" value="ECO:0007669"/>
    <property type="project" value="UniProtKB-SubCell"/>
</dbReference>
<dbReference type="CDD" id="cd18121">
    <property type="entry name" value="ATP-synt_Fo_c"/>
    <property type="match status" value="1"/>
</dbReference>
<dbReference type="SUPFAM" id="SSF81333">
    <property type="entry name" value="F1F0 ATP synthase subunit C"/>
    <property type="match status" value="1"/>
</dbReference>
<dbReference type="GO" id="GO:0008289">
    <property type="term" value="F:lipid binding"/>
    <property type="evidence" value="ECO:0007669"/>
    <property type="project" value="UniProtKB-KW"/>
</dbReference>
<feature type="transmembrane region" description="Helical" evidence="14">
    <location>
        <begin position="30"/>
        <end position="54"/>
    </location>
</feature>
<dbReference type="InterPro" id="IPR000454">
    <property type="entry name" value="ATP_synth_F0_csu"/>
</dbReference>
<dbReference type="GO" id="GO:0045259">
    <property type="term" value="C:proton-transporting ATP synthase complex"/>
    <property type="evidence" value="ECO:0007669"/>
    <property type="project" value="UniProtKB-KW"/>
</dbReference>
<dbReference type="Pfam" id="PF00137">
    <property type="entry name" value="ATP-synt_C"/>
    <property type="match status" value="1"/>
</dbReference>
<comment type="caution">
    <text evidence="17">The sequence shown here is derived from an EMBL/GenBank/DDBJ whole genome shotgun (WGS) entry which is preliminary data.</text>
</comment>
<keyword evidence="4 14" id="KW-1003">Cell membrane</keyword>
<dbReference type="Gene3D" id="1.20.20.10">
    <property type="entry name" value="F1F0 ATP synthase subunit C"/>
    <property type="match status" value="1"/>
</dbReference>
<dbReference type="OrthoDB" id="5339943at2"/>
<evidence type="ECO:0000256" key="9">
    <source>
        <dbReference type="ARBA" id="ARBA00023065"/>
    </source>
</evidence>
<evidence type="ECO:0000256" key="14">
    <source>
        <dbReference type="HAMAP-Rule" id="MF_01396"/>
    </source>
</evidence>
<evidence type="ECO:0000256" key="1">
    <source>
        <dbReference type="ARBA" id="ARBA00004651"/>
    </source>
</evidence>
<evidence type="ECO:0000256" key="8">
    <source>
        <dbReference type="ARBA" id="ARBA00022989"/>
    </source>
</evidence>